<protein>
    <submittedName>
        <fullName evidence="2">Uncharacterized protein</fullName>
    </submittedName>
</protein>
<accession>A0ABU1DES4</accession>
<dbReference type="RefSeq" id="WP_309390598.1">
    <property type="nucleotide sequence ID" value="NZ_JADBEO010000013.1"/>
</dbReference>
<feature type="chain" id="PRO_5046392186" evidence="1">
    <location>
        <begin position="23"/>
        <end position="77"/>
    </location>
</feature>
<feature type="signal peptide" evidence="1">
    <location>
        <begin position="1"/>
        <end position="22"/>
    </location>
</feature>
<evidence type="ECO:0000313" key="3">
    <source>
        <dbReference type="Proteomes" id="UP001181622"/>
    </source>
</evidence>
<gene>
    <name evidence="2" type="ORF">IHQ68_08150</name>
</gene>
<name>A0ABU1DES4_9HYPH</name>
<proteinExistence type="predicted"/>
<comment type="caution">
    <text evidence="2">The sequence shown here is derived from an EMBL/GenBank/DDBJ whole genome shotgun (WGS) entry which is preliminary data.</text>
</comment>
<keyword evidence="1" id="KW-0732">Signal</keyword>
<dbReference type="EMBL" id="JADBEO010000013">
    <property type="protein sequence ID" value="MDR4306587.1"/>
    <property type="molecule type" value="Genomic_DNA"/>
</dbReference>
<sequence>MRRAFKWISLLLLLSLPGIVGYAQSRDARGAMTEISNRAAKGDRLPSGRPSEPVWLSCAPARRAGDADICRVFAPAD</sequence>
<reference evidence="2" key="1">
    <citation type="submission" date="2020-10" db="EMBL/GenBank/DDBJ databases">
        <authorList>
            <person name="Abbas A."/>
            <person name="Razzaq R."/>
            <person name="Waqas M."/>
            <person name="Abbas N."/>
            <person name="Nielsen T.K."/>
            <person name="Hansen L.H."/>
            <person name="Hussain S."/>
            <person name="Shahid M."/>
        </authorList>
    </citation>
    <scope>NUCLEOTIDE SEQUENCE</scope>
    <source>
        <strain evidence="2">S14</strain>
    </source>
</reference>
<organism evidence="2 3">
    <name type="scientific">Chelatococcus sambhunathii</name>
    <dbReference type="NCBI Taxonomy" id="363953"/>
    <lineage>
        <taxon>Bacteria</taxon>
        <taxon>Pseudomonadati</taxon>
        <taxon>Pseudomonadota</taxon>
        <taxon>Alphaproteobacteria</taxon>
        <taxon>Hyphomicrobiales</taxon>
        <taxon>Chelatococcaceae</taxon>
        <taxon>Chelatococcus</taxon>
    </lineage>
</organism>
<keyword evidence="3" id="KW-1185">Reference proteome</keyword>
<evidence type="ECO:0000256" key="1">
    <source>
        <dbReference type="SAM" id="SignalP"/>
    </source>
</evidence>
<dbReference type="Proteomes" id="UP001181622">
    <property type="component" value="Unassembled WGS sequence"/>
</dbReference>
<evidence type="ECO:0000313" key="2">
    <source>
        <dbReference type="EMBL" id="MDR4306587.1"/>
    </source>
</evidence>